<proteinExistence type="predicted"/>
<dbReference type="EMBL" id="BEZZ01000034">
    <property type="protein sequence ID" value="GCC23617.1"/>
    <property type="molecule type" value="Genomic_DNA"/>
</dbReference>
<reference evidence="2 3" key="1">
    <citation type="journal article" date="2018" name="Nat. Ecol. Evol.">
        <title>Shark genomes provide insights into elasmobranch evolution and the origin of vertebrates.</title>
        <authorList>
            <person name="Hara Y"/>
            <person name="Yamaguchi K"/>
            <person name="Onimaru K"/>
            <person name="Kadota M"/>
            <person name="Koyanagi M"/>
            <person name="Keeley SD"/>
            <person name="Tatsumi K"/>
            <person name="Tanaka K"/>
            <person name="Motone F"/>
            <person name="Kageyama Y"/>
            <person name="Nozu R"/>
            <person name="Adachi N"/>
            <person name="Nishimura O"/>
            <person name="Nakagawa R"/>
            <person name="Tanegashima C"/>
            <person name="Kiyatake I"/>
            <person name="Matsumoto R"/>
            <person name="Murakumo K"/>
            <person name="Nishida K"/>
            <person name="Terakita A"/>
            <person name="Kuratani S"/>
            <person name="Sato K"/>
            <person name="Hyodo S Kuraku.S."/>
        </authorList>
    </citation>
    <scope>NUCLEOTIDE SEQUENCE [LARGE SCALE GENOMIC DNA]</scope>
</reference>
<evidence type="ECO:0000313" key="3">
    <source>
        <dbReference type="Proteomes" id="UP000287033"/>
    </source>
</evidence>
<keyword evidence="3" id="KW-1185">Reference proteome</keyword>
<dbReference type="AlphaFoldDB" id="A0A401RZN0"/>
<feature type="compositionally biased region" description="Polar residues" evidence="1">
    <location>
        <begin position="130"/>
        <end position="141"/>
    </location>
</feature>
<sequence length="157" mass="17321">MASLVDLPGVPIQAYHIARQPQRLPCHPHRLESQWHHDRLESCAAPTNVKVDTIRHHLSLLGTMLTGIVTSLALFHAGLGLPKQPASAATVTGSQEVRPALTLLKMLKRPQKGRREQRRGKVNELKKKQSMQTAADMSQARSLDPTPPAPFLSILKV</sequence>
<accession>A0A401RZN0</accession>
<name>A0A401RZN0_CHIPU</name>
<protein>
    <submittedName>
        <fullName evidence="2">Uncharacterized protein</fullName>
    </submittedName>
</protein>
<organism evidence="2 3">
    <name type="scientific">Chiloscyllium punctatum</name>
    <name type="common">Brownbanded bambooshark</name>
    <name type="synonym">Hemiscyllium punctatum</name>
    <dbReference type="NCBI Taxonomy" id="137246"/>
    <lineage>
        <taxon>Eukaryota</taxon>
        <taxon>Metazoa</taxon>
        <taxon>Chordata</taxon>
        <taxon>Craniata</taxon>
        <taxon>Vertebrata</taxon>
        <taxon>Chondrichthyes</taxon>
        <taxon>Elasmobranchii</taxon>
        <taxon>Galeomorphii</taxon>
        <taxon>Galeoidea</taxon>
        <taxon>Orectolobiformes</taxon>
        <taxon>Hemiscylliidae</taxon>
        <taxon>Chiloscyllium</taxon>
    </lineage>
</organism>
<evidence type="ECO:0000256" key="1">
    <source>
        <dbReference type="SAM" id="MobiDB-lite"/>
    </source>
</evidence>
<dbReference type="Proteomes" id="UP000287033">
    <property type="component" value="Unassembled WGS sequence"/>
</dbReference>
<evidence type="ECO:0000313" key="2">
    <source>
        <dbReference type="EMBL" id="GCC23617.1"/>
    </source>
</evidence>
<feature type="region of interest" description="Disordered" evidence="1">
    <location>
        <begin position="110"/>
        <end position="149"/>
    </location>
</feature>
<gene>
    <name evidence="2" type="ORF">chiPu_0002015</name>
</gene>
<comment type="caution">
    <text evidence="2">The sequence shown here is derived from an EMBL/GenBank/DDBJ whole genome shotgun (WGS) entry which is preliminary data.</text>
</comment>